<dbReference type="RefSeq" id="WP_197660600.1">
    <property type="nucleotide sequence ID" value="NZ_JAEAGR010000004.1"/>
</dbReference>
<organism evidence="2 3">
    <name type="scientific">Mobilitalea sibirica</name>
    <dbReference type="NCBI Taxonomy" id="1462919"/>
    <lineage>
        <taxon>Bacteria</taxon>
        <taxon>Bacillati</taxon>
        <taxon>Bacillota</taxon>
        <taxon>Clostridia</taxon>
        <taxon>Lachnospirales</taxon>
        <taxon>Lachnospiraceae</taxon>
        <taxon>Mobilitalea</taxon>
    </lineage>
</organism>
<proteinExistence type="predicted"/>
<gene>
    <name evidence="2" type="ORF">I5677_05635</name>
</gene>
<sequence>MLNNKKIRLMTKLAVYENKEGKEDIRLSKYYKTDYVRYQILKSIISATIGYALILFMIFLYEMEYLIRHAVDLDYKTLGTYILGIYIIFVAVYGLGSAIGYSMKYDASRKKLAKYYKLLKRLNKLYNEETPES</sequence>
<dbReference type="Proteomes" id="UP000623269">
    <property type="component" value="Unassembled WGS sequence"/>
</dbReference>
<keyword evidence="1" id="KW-0472">Membrane</keyword>
<evidence type="ECO:0000313" key="2">
    <source>
        <dbReference type="EMBL" id="MBH1940377.1"/>
    </source>
</evidence>
<feature type="transmembrane region" description="Helical" evidence="1">
    <location>
        <begin position="81"/>
        <end position="101"/>
    </location>
</feature>
<keyword evidence="3" id="KW-1185">Reference proteome</keyword>
<evidence type="ECO:0000256" key="1">
    <source>
        <dbReference type="SAM" id="Phobius"/>
    </source>
</evidence>
<keyword evidence="1" id="KW-1133">Transmembrane helix</keyword>
<protein>
    <submittedName>
        <fullName evidence="2">Uncharacterized protein</fullName>
    </submittedName>
</protein>
<reference evidence="2" key="1">
    <citation type="submission" date="2020-12" db="EMBL/GenBank/DDBJ databases">
        <title>M. sibirica DSM 26468T genome.</title>
        <authorList>
            <person name="Thieme N."/>
            <person name="Rettenmaier R."/>
            <person name="Zverlov V."/>
            <person name="Liebl W."/>
        </authorList>
    </citation>
    <scope>NUCLEOTIDE SEQUENCE</scope>
    <source>
        <strain evidence="2">DSM 26468</strain>
    </source>
</reference>
<evidence type="ECO:0000313" key="3">
    <source>
        <dbReference type="Proteomes" id="UP000623269"/>
    </source>
</evidence>
<comment type="caution">
    <text evidence="2">The sequence shown here is derived from an EMBL/GenBank/DDBJ whole genome shotgun (WGS) entry which is preliminary data.</text>
</comment>
<feature type="transmembrane region" description="Helical" evidence="1">
    <location>
        <begin position="40"/>
        <end position="61"/>
    </location>
</feature>
<dbReference type="AlphaFoldDB" id="A0A8J7KWG2"/>
<name>A0A8J7KWG2_9FIRM</name>
<keyword evidence="1" id="KW-0812">Transmembrane</keyword>
<dbReference type="EMBL" id="JAEAGR010000004">
    <property type="protein sequence ID" value="MBH1940377.1"/>
    <property type="molecule type" value="Genomic_DNA"/>
</dbReference>
<accession>A0A8J7KWG2</accession>